<dbReference type="OrthoDB" id="25675at2759"/>
<feature type="region of interest" description="Disordered" evidence="7">
    <location>
        <begin position="277"/>
        <end position="331"/>
    </location>
</feature>
<comment type="subcellular location">
    <subcellularLocation>
        <location evidence="1">Nucleus</location>
        <location evidence="1">Nucleolus</location>
    </subcellularLocation>
</comment>
<keyword evidence="2" id="KW-0690">Ribosome biogenesis</keyword>
<dbReference type="InterPro" id="IPR006984">
    <property type="entry name" value="Fcf1/UTP23"/>
</dbReference>
<dbReference type="Proteomes" id="UP000232323">
    <property type="component" value="Unassembled WGS sequence"/>
</dbReference>
<protein>
    <recommendedName>
        <fullName evidence="8">UTP23 sensor motif region domain-containing protein</fullName>
    </recommendedName>
</protein>
<feature type="domain" description="UTP23 sensor motif region" evidence="8">
    <location>
        <begin position="274"/>
        <end position="291"/>
    </location>
</feature>
<evidence type="ECO:0000313" key="9">
    <source>
        <dbReference type="EMBL" id="GAX81108.1"/>
    </source>
</evidence>
<dbReference type="Gene3D" id="3.40.50.1010">
    <property type="entry name" value="5'-nuclease"/>
    <property type="match status" value="1"/>
</dbReference>
<proteinExistence type="inferred from homology"/>
<dbReference type="InterPro" id="IPR057776">
    <property type="entry name" value="UTP23_sensor"/>
</dbReference>
<evidence type="ECO:0000259" key="8">
    <source>
        <dbReference type="Pfam" id="PF24779"/>
    </source>
</evidence>
<dbReference type="InterPro" id="IPR029060">
    <property type="entry name" value="PIN-like_dom_sf"/>
</dbReference>
<dbReference type="EMBL" id="BEGY01000060">
    <property type="protein sequence ID" value="GAX81108.1"/>
    <property type="molecule type" value="Genomic_DNA"/>
</dbReference>
<feature type="compositionally biased region" description="Basic and acidic residues" evidence="7">
    <location>
        <begin position="117"/>
        <end position="127"/>
    </location>
</feature>
<reference evidence="9 10" key="1">
    <citation type="submission" date="2017-08" db="EMBL/GenBank/DDBJ databases">
        <title>Acidophilic green algal genome provides insights into adaptation to an acidic environment.</title>
        <authorList>
            <person name="Hirooka S."/>
            <person name="Hirose Y."/>
            <person name="Kanesaki Y."/>
            <person name="Higuchi S."/>
            <person name="Fujiwara T."/>
            <person name="Onuma R."/>
            <person name="Era A."/>
            <person name="Ohbayashi R."/>
            <person name="Uzuka A."/>
            <person name="Nozaki H."/>
            <person name="Yoshikawa H."/>
            <person name="Miyagishima S.Y."/>
        </authorList>
    </citation>
    <scope>NUCLEOTIDE SEQUENCE [LARGE SCALE GENOMIC DNA]</scope>
    <source>
        <strain evidence="9 10">NIES-2499</strain>
    </source>
</reference>
<evidence type="ECO:0000256" key="4">
    <source>
        <dbReference type="ARBA" id="ARBA00023242"/>
    </source>
</evidence>
<accession>A0A250XDF6</accession>
<dbReference type="GO" id="GO:0006364">
    <property type="term" value="P:rRNA processing"/>
    <property type="evidence" value="ECO:0007669"/>
    <property type="project" value="UniProtKB-KW"/>
</dbReference>
<evidence type="ECO:0000256" key="7">
    <source>
        <dbReference type="SAM" id="MobiDB-lite"/>
    </source>
</evidence>
<keyword evidence="4" id="KW-0539">Nucleus</keyword>
<sequence>MRQKKHKKTARAVAFYKVNYNLHEPFKVLLDGNFIHATVSSNLANLDKHLATLLGGRCKPFVTPCIMQELRSLGPEFKDTVKVAKNLQLHYCGHGKMGVPPMGMDSSTNLSRQDNASCEKEDGDHAHQSIQNAASTVHKPGCGTQLENTSEGKNKASSTLQSVDYAHQGNTDVIVQRRLPASDCILGQVGKKNPQHWWVATQDKALREELEKVPGTPIIYATINGIHLDTPSEMTKRTAKDAEVANSSLPTHERESEVLKDLELIRPKLTTNVKYRRNRAKGPNPLASKKKVQKEAQVLSRKALDPGSLSQQSKVKRKRKRKASSEAPLDA</sequence>
<comment type="caution">
    <text evidence="9">The sequence shown here is derived from an EMBL/GenBank/DDBJ whole genome shotgun (WGS) entry which is preliminary data.</text>
</comment>
<feature type="compositionally biased region" description="Polar residues" evidence="7">
    <location>
        <begin position="105"/>
        <end position="116"/>
    </location>
</feature>
<evidence type="ECO:0000256" key="6">
    <source>
        <dbReference type="ARBA" id="ARBA00038503"/>
    </source>
</evidence>
<evidence type="ECO:0000256" key="2">
    <source>
        <dbReference type="ARBA" id="ARBA00022517"/>
    </source>
</evidence>
<comment type="similarity">
    <text evidence="6">Belongs to the UTP23/FCF1 family. UTP23 subfamily.</text>
</comment>
<evidence type="ECO:0000313" key="10">
    <source>
        <dbReference type="Proteomes" id="UP000232323"/>
    </source>
</evidence>
<feature type="compositionally biased region" description="Polar residues" evidence="7">
    <location>
        <begin position="145"/>
        <end position="158"/>
    </location>
</feature>
<evidence type="ECO:0000256" key="3">
    <source>
        <dbReference type="ARBA" id="ARBA00022552"/>
    </source>
</evidence>
<dbReference type="CDD" id="cd08553">
    <property type="entry name" value="PIN_Fcf1-like"/>
    <property type="match status" value="1"/>
</dbReference>
<evidence type="ECO:0000256" key="1">
    <source>
        <dbReference type="ARBA" id="ARBA00004604"/>
    </source>
</evidence>
<comment type="function">
    <text evidence="5">Involved in rRNA-processing and ribosome biogenesis.</text>
</comment>
<keyword evidence="3" id="KW-0698">rRNA processing</keyword>
<dbReference type="SUPFAM" id="SSF88723">
    <property type="entry name" value="PIN domain-like"/>
    <property type="match status" value="1"/>
</dbReference>
<name>A0A250XDF6_9CHLO</name>
<dbReference type="STRING" id="1157962.A0A250XDF6"/>
<keyword evidence="10" id="KW-1185">Reference proteome</keyword>
<dbReference type="PANTHER" id="PTHR12416">
    <property type="entry name" value="RRNA-PROCESSING PROTEIN UTP23 HOMOLOG"/>
    <property type="match status" value="1"/>
</dbReference>
<evidence type="ECO:0000256" key="5">
    <source>
        <dbReference type="ARBA" id="ARBA00037300"/>
    </source>
</evidence>
<dbReference type="GO" id="GO:0032040">
    <property type="term" value="C:small-subunit processome"/>
    <property type="evidence" value="ECO:0007669"/>
    <property type="project" value="InterPro"/>
</dbReference>
<dbReference type="Pfam" id="PF04900">
    <property type="entry name" value="Fcf1"/>
    <property type="match status" value="2"/>
</dbReference>
<organism evidence="9 10">
    <name type="scientific">Chlamydomonas eustigma</name>
    <dbReference type="NCBI Taxonomy" id="1157962"/>
    <lineage>
        <taxon>Eukaryota</taxon>
        <taxon>Viridiplantae</taxon>
        <taxon>Chlorophyta</taxon>
        <taxon>core chlorophytes</taxon>
        <taxon>Chlorophyceae</taxon>
        <taxon>CS clade</taxon>
        <taxon>Chlamydomonadales</taxon>
        <taxon>Chlamydomonadaceae</taxon>
        <taxon>Chlamydomonas</taxon>
    </lineage>
</organism>
<feature type="region of interest" description="Disordered" evidence="7">
    <location>
        <begin position="104"/>
        <end position="158"/>
    </location>
</feature>
<dbReference type="Pfam" id="PF24779">
    <property type="entry name" value="UTP23_sensor"/>
    <property type="match status" value="1"/>
</dbReference>
<dbReference type="AlphaFoldDB" id="A0A250XDF6"/>
<gene>
    <name evidence="9" type="ORF">CEUSTIGMA_g8542.t1</name>
</gene>